<protein>
    <submittedName>
        <fullName evidence="2">Acyltransferase</fullName>
    </submittedName>
</protein>
<dbReference type="PATRIC" id="fig|320778.3.peg.4854"/>
<name>A0A0J1GZB3_9GAMM</name>
<dbReference type="AlphaFoldDB" id="A0A0J1GZB3"/>
<proteinExistence type="predicted"/>
<keyword evidence="2" id="KW-0808">Transferase</keyword>
<dbReference type="SUPFAM" id="SSF55729">
    <property type="entry name" value="Acyl-CoA N-acyltransferases (Nat)"/>
    <property type="match status" value="1"/>
</dbReference>
<comment type="caution">
    <text evidence="2">The sequence shown here is derived from an EMBL/GenBank/DDBJ whole genome shotgun (WGS) entry which is preliminary data.</text>
</comment>
<evidence type="ECO:0000313" key="3">
    <source>
        <dbReference type="Proteomes" id="UP000035909"/>
    </source>
</evidence>
<dbReference type="Pfam" id="PF13508">
    <property type="entry name" value="Acetyltransf_7"/>
    <property type="match status" value="1"/>
</dbReference>
<dbReference type="PROSITE" id="PS51186">
    <property type="entry name" value="GNAT"/>
    <property type="match status" value="1"/>
</dbReference>
<dbReference type="RefSeq" id="WP_047887540.1">
    <property type="nucleotide sequence ID" value="NZ_CP071325.1"/>
</dbReference>
<dbReference type="EMBL" id="LDOU01000029">
    <property type="protein sequence ID" value="KLV04991.1"/>
    <property type="molecule type" value="Genomic_DNA"/>
</dbReference>
<evidence type="ECO:0000313" key="2">
    <source>
        <dbReference type="EMBL" id="KLV04991.1"/>
    </source>
</evidence>
<accession>A0A0J1GZB3</accession>
<dbReference type="Proteomes" id="UP000035909">
    <property type="component" value="Unassembled WGS sequence"/>
</dbReference>
<dbReference type="STRING" id="320778.ABT57_22665"/>
<gene>
    <name evidence="2" type="ORF">ABT57_22665</name>
</gene>
<organism evidence="2 3">
    <name type="scientific">Photobacterium ganghwense</name>
    <dbReference type="NCBI Taxonomy" id="320778"/>
    <lineage>
        <taxon>Bacteria</taxon>
        <taxon>Pseudomonadati</taxon>
        <taxon>Pseudomonadota</taxon>
        <taxon>Gammaproteobacteria</taxon>
        <taxon>Vibrionales</taxon>
        <taxon>Vibrionaceae</taxon>
        <taxon>Photobacterium</taxon>
    </lineage>
</organism>
<dbReference type="InterPro" id="IPR016181">
    <property type="entry name" value="Acyl_CoA_acyltransferase"/>
</dbReference>
<keyword evidence="2" id="KW-0012">Acyltransferase</keyword>
<keyword evidence="3" id="KW-1185">Reference proteome</keyword>
<dbReference type="InterPro" id="IPR000182">
    <property type="entry name" value="GNAT_dom"/>
</dbReference>
<sequence>MNKLRFHPIEPLRFPLINRLYKQHYPAGKAKKDEVIWIGEDNSAIHCCVRFKQFDGFQLMTGMLVIPDARGQKQGQQLLVAAQSQLEQAPCFCFAFSYLVDFYQATGFVPVPESELPESLQSRLTRYRLSGKSLVAMIYQQAVTQ</sequence>
<dbReference type="GO" id="GO:0016747">
    <property type="term" value="F:acyltransferase activity, transferring groups other than amino-acyl groups"/>
    <property type="evidence" value="ECO:0007669"/>
    <property type="project" value="InterPro"/>
</dbReference>
<dbReference type="Gene3D" id="3.40.630.30">
    <property type="match status" value="1"/>
</dbReference>
<dbReference type="OrthoDB" id="7845888at2"/>
<feature type="domain" description="N-acetyltransferase" evidence="1">
    <location>
        <begin position="1"/>
        <end position="127"/>
    </location>
</feature>
<evidence type="ECO:0000259" key="1">
    <source>
        <dbReference type="PROSITE" id="PS51186"/>
    </source>
</evidence>
<reference evidence="2 3" key="1">
    <citation type="submission" date="2015-05" db="EMBL/GenBank/DDBJ databases">
        <title>Photobacterium galathea sp. nov.</title>
        <authorList>
            <person name="Machado H."/>
            <person name="Gram L."/>
        </authorList>
    </citation>
    <scope>NUCLEOTIDE SEQUENCE [LARGE SCALE GENOMIC DNA]</scope>
    <source>
        <strain evidence="2 3">DSM 22954</strain>
    </source>
</reference>